<evidence type="ECO:0000313" key="2">
    <source>
        <dbReference type="EMBL" id="MEP0947205.1"/>
    </source>
</evidence>
<feature type="transmembrane region" description="Helical" evidence="1">
    <location>
        <begin position="118"/>
        <end position="140"/>
    </location>
</feature>
<dbReference type="Proteomes" id="UP001482513">
    <property type="component" value="Unassembled WGS sequence"/>
</dbReference>
<comment type="caution">
    <text evidence="2">The sequence shown here is derived from an EMBL/GenBank/DDBJ whole genome shotgun (WGS) entry which is preliminary data.</text>
</comment>
<feature type="transmembrane region" description="Helical" evidence="1">
    <location>
        <begin position="88"/>
        <end position="106"/>
    </location>
</feature>
<sequence>MDSSPQKTEMTLQDLFTLFVAYRHAVLLVLFFAPWLALGLCILIPGRQEEPFILNFNLGMASLSLVSAVGYLMFATQNGGWARVVKEADILLMLAPCYYVGVSLWVTRQRLPLEQVPAYRAIQGLALLSVGYLGLAWFLSKIRFLVFSYVPFQVLVLLLLGLVGVIYFGYLRLTGKDLE</sequence>
<evidence type="ECO:0000256" key="1">
    <source>
        <dbReference type="SAM" id="Phobius"/>
    </source>
</evidence>
<organism evidence="2 3">
    <name type="scientific">Leptolyngbya subtilissima DQ-A4</name>
    <dbReference type="NCBI Taxonomy" id="2933933"/>
    <lineage>
        <taxon>Bacteria</taxon>
        <taxon>Bacillati</taxon>
        <taxon>Cyanobacteriota</taxon>
        <taxon>Cyanophyceae</taxon>
        <taxon>Leptolyngbyales</taxon>
        <taxon>Leptolyngbyaceae</taxon>
        <taxon>Leptolyngbya group</taxon>
        <taxon>Leptolyngbya</taxon>
    </lineage>
</organism>
<dbReference type="RefSeq" id="WP_242021487.1">
    <property type="nucleotide sequence ID" value="NZ_JAMPKX010000003.1"/>
</dbReference>
<evidence type="ECO:0000313" key="3">
    <source>
        <dbReference type="Proteomes" id="UP001482513"/>
    </source>
</evidence>
<protein>
    <submittedName>
        <fullName evidence="2">Uncharacterized protein</fullName>
    </submittedName>
</protein>
<gene>
    <name evidence="2" type="ORF">NC992_10015</name>
</gene>
<keyword evidence="1" id="KW-0812">Transmembrane</keyword>
<reference evidence="2 3" key="1">
    <citation type="submission" date="2022-04" db="EMBL/GenBank/DDBJ databases">
        <title>Positive selection, recombination, and allopatry shape intraspecific diversity of widespread and dominant cyanobacteria.</title>
        <authorList>
            <person name="Wei J."/>
            <person name="Shu W."/>
            <person name="Hu C."/>
        </authorList>
    </citation>
    <scope>NUCLEOTIDE SEQUENCE [LARGE SCALE GENOMIC DNA]</scope>
    <source>
        <strain evidence="2 3">DQ-A4</strain>
    </source>
</reference>
<feature type="transmembrane region" description="Helical" evidence="1">
    <location>
        <begin position="56"/>
        <end position="76"/>
    </location>
</feature>
<proteinExistence type="predicted"/>
<feature type="transmembrane region" description="Helical" evidence="1">
    <location>
        <begin position="146"/>
        <end position="170"/>
    </location>
</feature>
<accession>A0ABV0K346</accession>
<feature type="transmembrane region" description="Helical" evidence="1">
    <location>
        <begin position="20"/>
        <end position="44"/>
    </location>
</feature>
<dbReference type="EMBL" id="JAMPKX010000003">
    <property type="protein sequence ID" value="MEP0947205.1"/>
    <property type="molecule type" value="Genomic_DNA"/>
</dbReference>
<keyword evidence="1" id="KW-1133">Transmembrane helix</keyword>
<keyword evidence="1" id="KW-0472">Membrane</keyword>
<name>A0ABV0K346_9CYAN</name>
<keyword evidence="3" id="KW-1185">Reference proteome</keyword>